<dbReference type="EMBL" id="CAJVQB010000694">
    <property type="protein sequence ID" value="CAG8502529.1"/>
    <property type="molecule type" value="Genomic_DNA"/>
</dbReference>
<evidence type="ECO:0000313" key="1">
    <source>
        <dbReference type="EMBL" id="CAG8502529.1"/>
    </source>
</evidence>
<comment type="caution">
    <text evidence="1">The sequence shown here is derived from an EMBL/GenBank/DDBJ whole genome shotgun (WGS) entry which is preliminary data.</text>
</comment>
<evidence type="ECO:0000313" key="2">
    <source>
        <dbReference type="Proteomes" id="UP000789901"/>
    </source>
</evidence>
<name>A0ABM8W1Q9_GIGMA</name>
<protein>
    <submittedName>
        <fullName evidence="1">24006_t:CDS:1</fullName>
    </submittedName>
</protein>
<dbReference type="InterPro" id="IPR012337">
    <property type="entry name" value="RNaseH-like_sf"/>
</dbReference>
<accession>A0ABM8W1Q9</accession>
<dbReference type="SUPFAM" id="SSF53098">
    <property type="entry name" value="Ribonuclease H-like"/>
    <property type="match status" value="1"/>
</dbReference>
<organism evidence="1 2">
    <name type="scientific">Gigaspora margarita</name>
    <dbReference type="NCBI Taxonomy" id="4874"/>
    <lineage>
        <taxon>Eukaryota</taxon>
        <taxon>Fungi</taxon>
        <taxon>Fungi incertae sedis</taxon>
        <taxon>Mucoromycota</taxon>
        <taxon>Glomeromycotina</taxon>
        <taxon>Glomeromycetes</taxon>
        <taxon>Diversisporales</taxon>
        <taxon>Gigasporaceae</taxon>
        <taxon>Gigaspora</taxon>
    </lineage>
</organism>
<proteinExistence type="predicted"/>
<dbReference type="Proteomes" id="UP000789901">
    <property type="component" value="Unassembled WGS sequence"/>
</dbReference>
<keyword evidence="2" id="KW-1185">Reference proteome</keyword>
<gene>
    <name evidence="1" type="ORF">GMARGA_LOCUS2274</name>
</gene>
<feature type="non-terminal residue" evidence="1">
    <location>
        <position position="134"/>
    </location>
</feature>
<sequence length="134" mass="15676">MTDYFQNDDDNTISNSGKSILKKIWKKIYNPVILVAYLLDPRYYGKNLPKNSNSIISKFVQEYYPQNATKIWSITEYKAKRGVFKSADTIACRTHLESYEFNETNEIEIGIWEDSDFDLDNTDSISDNEYNSQE</sequence>
<reference evidence="1 2" key="1">
    <citation type="submission" date="2021-06" db="EMBL/GenBank/DDBJ databases">
        <authorList>
            <person name="Kallberg Y."/>
            <person name="Tangrot J."/>
            <person name="Rosling A."/>
        </authorList>
    </citation>
    <scope>NUCLEOTIDE SEQUENCE [LARGE SCALE GENOMIC DNA]</scope>
    <source>
        <strain evidence="1 2">120-4 pot B 10/14</strain>
    </source>
</reference>